<evidence type="ECO:0000259" key="2">
    <source>
        <dbReference type="Pfam" id="PF20469"/>
    </source>
</evidence>
<dbReference type="CDD" id="cd01026">
    <property type="entry name" value="TOPRIM_OLD"/>
    <property type="match status" value="1"/>
</dbReference>
<dbReference type="PANTHER" id="PTHR43581:SF4">
    <property type="entry name" value="ATP_GTP PHOSPHATASE"/>
    <property type="match status" value="1"/>
</dbReference>
<dbReference type="EMBL" id="LAZR01012620">
    <property type="protein sequence ID" value="KKM25891.1"/>
    <property type="molecule type" value="Genomic_DNA"/>
</dbReference>
<organism evidence="3">
    <name type="scientific">marine sediment metagenome</name>
    <dbReference type="NCBI Taxonomy" id="412755"/>
    <lineage>
        <taxon>unclassified sequences</taxon>
        <taxon>metagenomes</taxon>
        <taxon>ecological metagenomes</taxon>
    </lineage>
</organism>
<reference evidence="3" key="1">
    <citation type="journal article" date="2015" name="Nature">
        <title>Complex archaea that bridge the gap between prokaryotes and eukaryotes.</title>
        <authorList>
            <person name="Spang A."/>
            <person name="Saw J.H."/>
            <person name="Jorgensen S.L."/>
            <person name="Zaremba-Niedzwiedzka K."/>
            <person name="Martijn J."/>
            <person name="Lind A.E."/>
            <person name="van Eijk R."/>
            <person name="Schleper C."/>
            <person name="Guy L."/>
            <person name="Ettema T.J."/>
        </authorList>
    </citation>
    <scope>NUCLEOTIDE SEQUENCE</scope>
</reference>
<sequence>MKIKEISIKNFRGIEDLTLQLNDFTVLIGKNGVGKSSVLHALNFFKEPNYRLTIEDYYRKGLSRQIEVSITFYDLGADEKEEFSYYIQDDELKIIKIAIGNEGAKDPSVSQKYHGLRLQHRPFNEIRNETGKREKRNFYNIIRNEQKYSSLPSVTSADQIEEHLVRWESNNPQELELIRDAGQFFGWKGVGTGKLGKYIEFFFIPAVHEYSEEEKAEKSTYLNDLLNLTIRKTSIETPQLIEFKENAQQNYKELISTDLESKTSVLNEELSEKLSDFAPNCNVFINYQAGEIKFTNTVYGTELEEFGFRGPISFLGHGVQRSFFFTLLTYIGEQRFLDRIQMAQTEEDENNKDSFFILLIIEEPELYQHPNRIKVIKKIFQELTSKSSDSLFQFQIICSSHSPHLIDIQNANNIRLLRKVKIAEEFKVIVREVDLNIIAQKLKEIWEFPEEIRSDEISLISRLIAIMTPELSEGFFADKIVLVEGLEDKAVFIALDQQLTEDNFDKSGIVIIPVFGKRNLDRPALIFKELDIPTYVIFDTDSDKKGNDLESHKKCNVALRKIMGDSDIQDPIKQKIKTNWASLNPNLTSIVKNSIEEDYYNQQMNVLKELYQFANIKNCRKNYKVMETFIRKCYEDGKSIPILESIIQHIYDL</sequence>
<dbReference type="SUPFAM" id="SSF52540">
    <property type="entry name" value="P-loop containing nucleoside triphosphate hydrolases"/>
    <property type="match status" value="1"/>
</dbReference>
<gene>
    <name evidence="3" type="ORF">LCGC14_1590400</name>
</gene>
<evidence type="ECO:0000259" key="1">
    <source>
        <dbReference type="Pfam" id="PF13175"/>
    </source>
</evidence>
<dbReference type="PANTHER" id="PTHR43581">
    <property type="entry name" value="ATP/GTP PHOSPHATASE"/>
    <property type="match status" value="1"/>
</dbReference>
<dbReference type="Pfam" id="PF20469">
    <property type="entry name" value="OLD-like_TOPRIM"/>
    <property type="match status" value="1"/>
</dbReference>
<feature type="domain" description="OLD protein-like TOPRIM" evidence="2">
    <location>
        <begin position="475"/>
        <end position="541"/>
    </location>
</feature>
<dbReference type="Pfam" id="PF13175">
    <property type="entry name" value="AAA_15"/>
    <property type="match status" value="1"/>
</dbReference>
<comment type="caution">
    <text evidence="3">The sequence shown here is derived from an EMBL/GenBank/DDBJ whole genome shotgun (WGS) entry which is preliminary data.</text>
</comment>
<dbReference type="InterPro" id="IPR041685">
    <property type="entry name" value="AAA_GajA/Old/RecF-like"/>
</dbReference>
<name>A0A0F9IE27_9ZZZZ</name>
<proteinExistence type="predicted"/>
<protein>
    <submittedName>
        <fullName evidence="3">Uncharacterized protein</fullName>
    </submittedName>
</protein>
<dbReference type="InterPro" id="IPR051396">
    <property type="entry name" value="Bact_Antivir_Def_Nuclease"/>
</dbReference>
<dbReference type="InterPro" id="IPR034139">
    <property type="entry name" value="TOPRIM_OLD"/>
</dbReference>
<dbReference type="AlphaFoldDB" id="A0A0F9IE27"/>
<evidence type="ECO:0000313" key="3">
    <source>
        <dbReference type="EMBL" id="KKM25891.1"/>
    </source>
</evidence>
<dbReference type="Gene3D" id="3.40.50.300">
    <property type="entry name" value="P-loop containing nucleotide triphosphate hydrolases"/>
    <property type="match status" value="1"/>
</dbReference>
<dbReference type="InterPro" id="IPR027417">
    <property type="entry name" value="P-loop_NTPase"/>
</dbReference>
<accession>A0A0F9IE27</accession>
<feature type="domain" description="Endonuclease GajA/Old nuclease/RecF-like AAA" evidence="1">
    <location>
        <begin position="1"/>
        <end position="406"/>
    </location>
</feature>